<feature type="domain" description="Radical SAM core" evidence="11">
    <location>
        <begin position="15"/>
        <end position="251"/>
    </location>
</feature>
<keyword evidence="10" id="KW-0004">4Fe-4S</keyword>
<dbReference type="SFLD" id="SFLDS00029">
    <property type="entry name" value="Radical_SAM"/>
    <property type="match status" value="1"/>
</dbReference>
<evidence type="ECO:0000256" key="8">
    <source>
        <dbReference type="ARBA" id="ARBA00023014"/>
    </source>
</evidence>
<keyword evidence="10" id="KW-0963">Cytoplasm</keyword>
<dbReference type="PROSITE" id="PS51918">
    <property type="entry name" value="RADICAL_SAM"/>
    <property type="match status" value="1"/>
</dbReference>
<dbReference type="InterPro" id="IPR006638">
    <property type="entry name" value="Elp3/MiaA/NifB-like_rSAM"/>
</dbReference>
<keyword evidence="5 10" id="KW-0949">S-adenosyl-L-methionine</keyword>
<dbReference type="Gene3D" id="3.20.20.70">
    <property type="entry name" value="Aldolase class I"/>
    <property type="match status" value="1"/>
</dbReference>
<name>A0ABW0SA70_9RHOB</name>
<dbReference type="SFLD" id="SFLDF00288">
    <property type="entry name" value="HemN-like__clustered_with_nucl"/>
    <property type="match status" value="1"/>
</dbReference>
<dbReference type="InterPro" id="IPR007197">
    <property type="entry name" value="rSAM"/>
</dbReference>
<evidence type="ECO:0000256" key="2">
    <source>
        <dbReference type="ARBA" id="ARBA00006100"/>
    </source>
</evidence>
<dbReference type="Proteomes" id="UP001596056">
    <property type="component" value="Unassembled WGS sequence"/>
</dbReference>
<keyword evidence="9 10" id="KW-0143">Chaperone</keyword>
<reference evidence="13" key="1">
    <citation type="journal article" date="2019" name="Int. J. Syst. Evol. Microbiol.">
        <title>The Global Catalogue of Microorganisms (GCM) 10K type strain sequencing project: providing services to taxonomists for standard genome sequencing and annotation.</title>
        <authorList>
            <consortium name="The Broad Institute Genomics Platform"/>
            <consortium name="The Broad Institute Genome Sequencing Center for Infectious Disease"/>
            <person name="Wu L."/>
            <person name="Ma J."/>
        </authorList>
    </citation>
    <scope>NUCLEOTIDE SEQUENCE [LARGE SCALE GENOMIC DNA]</scope>
    <source>
        <strain evidence="13">KACC 11588</strain>
    </source>
</reference>
<keyword evidence="13" id="KW-1185">Reference proteome</keyword>
<dbReference type="PANTHER" id="PTHR13932:SF5">
    <property type="entry name" value="RADICAL S-ADENOSYL METHIONINE DOMAIN-CONTAINING PROTEIN 1, MITOCHONDRIAL"/>
    <property type="match status" value="1"/>
</dbReference>
<dbReference type="CDD" id="cd01335">
    <property type="entry name" value="Radical_SAM"/>
    <property type="match status" value="1"/>
</dbReference>
<dbReference type="SUPFAM" id="SSF102114">
    <property type="entry name" value="Radical SAM enzymes"/>
    <property type="match status" value="1"/>
</dbReference>
<evidence type="ECO:0000259" key="11">
    <source>
        <dbReference type="PROSITE" id="PS51918"/>
    </source>
</evidence>
<keyword evidence="7 10" id="KW-0408">Iron</keyword>
<evidence type="ECO:0000256" key="3">
    <source>
        <dbReference type="ARBA" id="ARBA00017228"/>
    </source>
</evidence>
<accession>A0ABW0SA70</accession>
<keyword evidence="6 10" id="KW-0479">Metal-binding</keyword>
<evidence type="ECO:0000256" key="6">
    <source>
        <dbReference type="ARBA" id="ARBA00022723"/>
    </source>
</evidence>
<comment type="function">
    <text evidence="10">Probably acts as a heme chaperone, transferring heme to an unknown acceptor. Binds one molecule of heme per monomer, possibly covalently. Binds 1 [4Fe-4S] cluster. The cluster is coordinated with 3 cysteines and an exchangeable S-adenosyl-L-methionine.</text>
</comment>
<dbReference type="InterPro" id="IPR004559">
    <property type="entry name" value="HemW-like"/>
</dbReference>
<evidence type="ECO:0000256" key="7">
    <source>
        <dbReference type="ARBA" id="ARBA00023004"/>
    </source>
</evidence>
<dbReference type="InterPro" id="IPR013785">
    <property type="entry name" value="Aldolase_TIM"/>
</dbReference>
<dbReference type="InterPro" id="IPR034505">
    <property type="entry name" value="Coproporphyrinogen-III_oxidase"/>
</dbReference>
<evidence type="ECO:0000313" key="12">
    <source>
        <dbReference type="EMBL" id="MFC5565769.1"/>
    </source>
</evidence>
<dbReference type="InterPro" id="IPR058240">
    <property type="entry name" value="rSAM_sf"/>
</dbReference>
<evidence type="ECO:0000256" key="9">
    <source>
        <dbReference type="ARBA" id="ARBA00023186"/>
    </source>
</evidence>
<dbReference type="SFLD" id="SFLDF00562">
    <property type="entry name" value="HemN-like__clustered_with_heat"/>
    <property type="match status" value="1"/>
</dbReference>
<evidence type="ECO:0000256" key="4">
    <source>
        <dbReference type="ARBA" id="ARBA00022617"/>
    </source>
</evidence>
<dbReference type="SFLD" id="SFLDG01065">
    <property type="entry name" value="anaerobic_coproporphyrinogen-I"/>
    <property type="match status" value="1"/>
</dbReference>
<evidence type="ECO:0000313" key="13">
    <source>
        <dbReference type="Proteomes" id="UP001596056"/>
    </source>
</evidence>
<keyword evidence="4 10" id="KW-0349">Heme</keyword>
<evidence type="ECO:0000256" key="5">
    <source>
        <dbReference type="ARBA" id="ARBA00022691"/>
    </source>
</evidence>
<dbReference type="PANTHER" id="PTHR13932">
    <property type="entry name" value="COPROPORPHYRINIGEN III OXIDASE"/>
    <property type="match status" value="1"/>
</dbReference>
<gene>
    <name evidence="12" type="primary">hemW</name>
    <name evidence="12" type="ORF">ACFPOC_04965</name>
</gene>
<keyword evidence="8 10" id="KW-0411">Iron-sulfur</keyword>
<comment type="caution">
    <text evidence="12">The sequence shown here is derived from an EMBL/GenBank/DDBJ whole genome shotgun (WGS) entry which is preliminary data.</text>
</comment>
<protein>
    <recommendedName>
        <fullName evidence="3 10">Heme chaperone HemW</fullName>
    </recommendedName>
</protein>
<comment type="similarity">
    <text evidence="2">Belongs to the anaerobic coproporphyrinogen-III oxidase family. HemW subfamily.</text>
</comment>
<dbReference type="NCBIfam" id="TIGR00539">
    <property type="entry name" value="hemN_rel"/>
    <property type="match status" value="1"/>
</dbReference>
<proteinExistence type="inferred from homology"/>
<dbReference type="EMBL" id="JBHSNA010000003">
    <property type="protein sequence ID" value="MFC5565769.1"/>
    <property type="molecule type" value="Genomic_DNA"/>
</dbReference>
<dbReference type="SMART" id="SM00729">
    <property type="entry name" value="Elp3"/>
    <property type="match status" value="1"/>
</dbReference>
<evidence type="ECO:0000256" key="10">
    <source>
        <dbReference type="RuleBase" id="RU364116"/>
    </source>
</evidence>
<comment type="cofactor">
    <cofactor evidence="1">
        <name>[4Fe-4S] cluster</name>
        <dbReference type="ChEBI" id="CHEBI:49883"/>
    </cofactor>
</comment>
<comment type="subcellular location">
    <subcellularLocation>
        <location evidence="10">Cytoplasm</location>
    </subcellularLocation>
</comment>
<evidence type="ECO:0000256" key="1">
    <source>
        <dbReference type="ARBA" id="ARBA00001966"/>
    </source>
</evidence>
<dbReference type="Pfam" id="PF06969">
    <property type="entry name" value="HemN_C"/>
    <property type="match status" value="1"/>
</dbReference>
<sequence length="393" mass="42624">MADGTRPVAEVRREDWEAGGFALYVHWPFCAAKCPYCDFNSHVAQRIDQGRWARAYEAEIARAATEVPGRVLRSIFLGGGTPSLMEPETVAAVIGAARAAWGFANDIEITMEANPTSVEAGRFRGYRDAGVNRLSLGVQALDDRDLRALGRMHSAEEAVAAFGIARDTFERVSLDLIYARQGQTPEAWEAELGAALRLAAGHLSLYQLTIEEGTAFGDRFAAGKLRDLPDEDRAADLWDVTQRLTEAAGLPAYEVSNHAAPGQESRHNLVYWRGGDWVGVGPGAHGRLTLGGARTGIETERAPGLWLARVEGEGSGESGREWLTEVEAAEERLMMGLRLAEGVELARLWALPDLGQRAKALAGMRLVVVEDGRLRTTASGRPVLNAVLRDLLA</sequence>
<dbReference type="InterPro" id="IPR010723">
    <property type="entry name" value="HemN_C"/>
</dbReference>
<organism evidence="12 13">
    <name type="scientific">Rubellimicrobium aerolatum</name>
    <dbReference type="NCBI Taxonomy" id="490979"/>
    <lineage>
        <taxon>Bacteria</taxon>
        <taxon>Pseudomonadati</taxon>
        <taxon>Pseudomonadota</taxon>
        <taxon>Alphaproteobacteria</taxon>
        <taxon>Rhodobacterales</taxon>
        <taxon>Roseobacteraceae</taxon>
        <taxon>Rubellimicrobium</taxon>
    </lineage>
</organism>
<dbReference type="Pfam" id="PF04055">
    <property type="entry name" value="Radical_SAM"/>
    <property type="match status" value="1"/>
</dbReference>
<dbReference type="RefSeq" id="WP_209838496.1">
    <property type="nucleotide sequence ID" value="NZ_JAGGJP010000003.1"/>
</dbReference>